<proteinExistence type="predicted"/>
<sequence length="207" mass="22752">MHYLYWACFDGASLAILERVNHAVSLLEAQAKHMQQPTERPAVTGNADSTEPQEIFDIQTALRSTSHGVDEDNAPELVKAFLANVHIKNPILDASDLTKWARFTAEHGFEWTSRSCLLLIACALGALSSPFRTISLEVYADLNLGATNSIRDTLNYSTAEGYYVCCQKKNGTSWQYSYCGSMPISVGSLLDVFIPAAPGVDFFYPSS</sequence>
<dbReference type="Proteomes" id="UP000250078">
    <property type="component" value="Unassembled WGS sequence"/>
</dbReference>
<organism evidence="1 2">
    <name type="scientific">Cenococcum geophilum 1.58</name>
    <dbReference type="NCBI Taxonomy" id="794803"/>
    <lineage>
        <taxon>Eukaryota</taxon>
        <taxon>Fungi</taxon>
        <taxon>Dikarya</taxon>
        <taxon>Ascomycota</taxon>
        <taxon>Pezizomycotina</taxon>
        <taxon>Dothideomycetes</taxon>
        <taxon>Pleosporomycetidae</taxon>
        <taxon>Gloniales</taxon>
        <taxon>Gloniaceae</taxon>
        <taxon>Cenococcum</taxon>
    </lineage>
</organism>
<protein>
    <submittedName>
        <fullName evidence="1">Uncharacterized protein</fullName>
    </submittedName>
</protein>
<name>A0ACC8EQ36_9PEZI</name>
<dbReference type="EMBL" id="KV748256">
    <property type="protein sequence ID" value="OCK87701.1"/>
    <property type="molecule type" value="Genomic_DNA"/>
</dbReference>
<gene>
    <name evidence="1" type="ORF">K441DRAFT_701073</name>
</gene>
<evidence type="ECO:0000313" key="2">
    <source>
        <dbReference type="Proteomes" id="UP000250078"/>
    </source>
</evidence>
<accession>A0ACC8EQ36</accession>
<reference evidence="1 2" key="1">
    <citation type="journal article" date="2016" name="Nat. Commun.">
        <title>Ectomycorrhizal ecology is imprinted in the genome of the dominant symbiotic fungus Cenococcum geophilum.</title>
        <authorList>
            <consortium name="DOE Joint Genome Institute"/>
            <person name="Peter M."/>
            <person name="Kohler A."/>
            <person name="Ohm R.A."/>
            <person name="Kuo A."/>
            <person name="Krutzmann J."/>
            <person name="Morin E."/>
            <person name="Arend M."/>
            <person name="Barry K.W."/>
            <person name="Binder M."/>
            <person name="Choi C."/>
            <person name="Clum A."/>
            <person name="Copeland A."/>
            <person name="Grisel N."/>
            <person name="Haridas S."/>
            <person name="Kipfer T."/>
            <person name="LaButti K."/>
            <person name="Lindquist E."/>
            <person name="Lipzen A."/>
            <person name="Maire R."/>
            <person name="Meier B."/>
            <person name="Mihaltcheva S."/>
            <person name="Molinier V."/>
            <person name="Murat C."/>
            <person name="Poggeler S."/>
            <person name="Quandt C.A."/>
            <person name="Sperisen C."/>
            <person name="Tritt A."/>
            <person name="Tisserant E."/>
            <person name="Crous P.W."/>
            <person name="Henrissat B."/>
            <person name="Nehls U."/>
            <person name="Egli S."/>
            <person name="Spatafora J.W."/>
            <person name="Grigoriev I.V."/>
            <person name="Martin F.M."/>
        </authorList>
    </citation>
    <scope>NUCLEOTIDE SEQUENCE [LARGE SCALE GENOMIC DNA]</scope>
    <source>
        <strain evidence="1 2">1.58</strain>
    </source>
</reference>
<keyword evidence="2" id="KW-1185">Reference proteome</keyword>
<evidence type="ECO:0000313" key="1">
    <source>
        <dbReference type="EMBL" id="OCK87701.1"/>
    </source>
</evidence>